<reference evidence="2" key="1">
    <citation type="submission" date="2020-06" db="EMBL/GenBank/DDBJ databases">
        <authorList>
            <person name="Dong N."/>
        </authorList>
    </citation>
    <scope>NUCLEOTIDE SEQUENCE</scope>
    <source>
        <strain evidence="2">DF46-2-2</strain>
    </source>
</reference>
<name>A0AAW7DU61_9GAMM</name>
<accession>A0AAW7DU61</accession>
<evidence type="ECO:0000256" key="1">
    <source>
        <dbReference type="SAM" id="MobiDB-lite"/>
    </source>
</evidence>
<dbReference type="RefSeq" id="WP_286594562.1">
    <property type="nucleotide sequence ID" value="NZ_JACANB010000017.1"/>
</dbReference>
<dbReference type="AlphaFoldDB" id="A0AAW7DU61"/>
<protein>
    <submittedName>
        <fullName evidence="2">Uncharacterized protein</fullName>
    </submittedName>
</protein>
<dbReference type="Proteomes" id="UP001173465">
    <property type="component" value="Unassembled WGS sequence"/>
</dbReference>
<feature type="region of interest" description="Disordered" evidence="1">
    <location>
        <begin position="31"/>
        <end position="58"/>
    </location>
</feature>
<gene>
    <name evidence="2" type="ORF">HX099_11895</name>
</gene>
<comment type="caution">
    <text evidence="2">The sequence shown here is derived from an EMBL/GenBank/DDBJ whole genome shotgun (WGS) entry which is preliminary data.</text>
</comment>
<dbReference type="EMBL" id="JACANB010000017">
    <property type="protein sequence ID" value="MDM1697349.1"/>
    <property type="molecule type" value="Genomic_DNA"/>
</dbReference>
<evidence type="ECO:0000313" key="2">
    <source>
        <dbReference type="EMBL" id="MDM1697349.1"/>
    </source>
</evidence>
<evidence type="ECO:0000313" key="3">
    <source>
        <dbReference type="Proteomes" id="UP001173465"/>
    </source>
</evidence>
<sequence>MTAFSRNYDLPQSSLSHIVFNVLLGTDDGGFKQPLHELLQETDTQQDDEQKNDRHDLS</sequence>
<reference evidence="2" key="2">
    <citation type="journal article" date="2022" name="Sci. Total Environ.">
        <title>Prevalence, transmission, and molecular epidemiology of tet(X)-positive bacteria among humans, animals, and environmental niches in China: An epidemiological, and genomic-based study.</title>
        <authorList>
            <person name="Dong N."/>
            <person name="Zeng Y."/>
            <person name="Cai C."/>
            <person name="Sun C."/>
            <person name="Lu J."/>
            <person name="Liu C."/>
            <person name="Zhou H."/>
            <person name="Sun Q."/>
            <person name="Shu L."/>
            <person name="Wang H."/>
            <person name="Wang Y."/>
            <person name="Wang S."/>
            <person name="Wu C."/>
            <person name="Chan E.W."/>
            <person name="Chen G."/>
            <person name="Shen Z."/>
            <person name="Chen S."/>
            <person name="Zhang R."/>
        </authorList>
    </citation>
    <scope>NUCLEOTIDE SEQUENCE</scope>
    <source>
        <strain evidence="2">DF46-2-2</strain>
    </source>
</reference>
<feature type="compositionally biased region" description="Basic and acidic residues" evidence="1">
    <location>
        <begin position="48"/>
        <end position="58"/>
    </location>
</feature>
<organism evidence="2 3">
    <name type="scientific">Thiopseudomonas alkaliphila</name>
    <dbReference type="NCBI Taxonomy" id="1697053"/>
    <lineage>
        <taxon>Bacteria</taxon>
        <taxon>Pseudomonadati</taxon>
        <taxon>Pseudomonadota</taxon>
        <taxon>Gammaproteobacteria</taxon>
        <taxon>Pseudomonadales</taxon>
        <taxon>Pseudomonadaceae</taxon>
        <taxon>Thiopseudomonas</taxon>
    </lineage>
</organism>
<proteinExistence type="predicted"/>